<evidence type="ECO:0000313" key="2">
    <source>
        <dbReference type="EMBL" id="WMV17493.1"/>
    </source>
</evidence>
<dbReference type="EMBL" id="CP133613">
    <property type="protein sequence ID" value="WMV17493.1"/>
    <property type="molecule type" value="Genomic_DNA"/>
</dbReference>
<feature type="domain" description="Retrotransposon gag" evidence="1">
    <location>
        <begin position="187"/>
        <end position="252"/>
    </location>
</feature>
<reference evidence="2" key="1">
    <citation type="submission" date="2023-08" db="EMBL/GenBank/DDBJ databases">
        <title>A de novo genome assembly of Solanum verrucosum Schlechtendal, a Mexican diploid species geographically isolated from the other diploid A-genome species in potato relatives.</title>
        <authorList>
            <person name="Hosaka K."/>
        </authorList>
    </citation>
    <scope>NUCLEOTIDE SEQUENCE</scope>
    <source>
        <tissue evidence="2">Young leaves</tissue>
    </source>
</reference>
<evidence type="ECO:0000313" key="3">
    <source>
        <dbReference type="Proteomes" id="UP001234989"/>
    </source>
</evidence>
<dbReference type="Proteomes" id="UP001234989">
    <property type="component" value="Chromosome 2"/>
</dbReference>
<organism evidence="2 3">
    <name type="scientific">Solanum verrucosum</name>
    <dbReference type="NCBI Taxonomy" id="315347"/>
    <lineage>
        <taxon>Eukaryota</taxon>
        <taxon>Viridiplantae</taxon>
        <taxon>Streptophyta</taxon>
        <taxon>Embryophyta</taxon>
        <taxon>Tracheophyta</taxon>
        <taxon>Spermatophyta</taxon>
        <taxon>Magnoliopsida</taxon>
        <taxon>eudicotyledons</taxon>
        <taxon>Gunneridae</taxon>
        <taxon>Pentapetalae</taxon>
        <taxon>asterids</taxon>
        <taxon>lamiids</taxon>
        <taxon>Solanales</taxon>
        <taxon>Solanaceae</taxon>
        <taxon>Solanoideae</taxon>
        <taxon>Solaneae</taxon>
        <taxon>Solanum</taxon>
    </lineage>
</organism>
<dbReference type="Pfam" id="PF03732">
    <property type="entry name" value="Retrotrans_gag"/>
    <property type="match status" value="1"/>
</dbReference>
<keyword evidence="3" id="KW-1185">Reference proteome</keyword>
<evidence type="ECO:0000259" key="1">
    <source>
        <dbReference type="Pfam" id="PF03732"/>
    </source>
</evidence>
<dbReference type="InterPro" id="IPR005162">
    <property type="entry name" value="Retrotrans_gag_dom"/>
</dbReference>
<accession>A0AAF0Q705</accession>
<dbReference type="PANTHER" id="PTHR31741:SF44">
    <property type="entry name" value="O-FUCOSYLTRANSFERASE FAMILY PROTEIN"/>
    <property type="match status" value="1"/>
</dbReference>
<sequence>MAFLEVCDREGVDSTSGLDNTADQLGLCPVFSSTSPHIVFPTVSTQNADIFLNVITKNLFVVVGVERRTFMILSIFWKALGETNLRSDYVDNRKEKSMMILAQNFVKLFHRSDICSPDNGKPVFRWIAWKENPRWSLAAAKSGDSTRRTFGAEITNITPTDSGMILHLINNVKRAGFLQLEIDMPQPSWDEFKCQCYLCFGPPIRSQKLGELAKLCQIRSVADYQQKFEQLILRASILTQSQKIELYISGLTDYIAIEVELHNPPDLATTMSLSRLYERKEQPVCTQLLDACKSKATDFSPQQHARFVKKLTRSEMEEIRGNLCNNSMDEFRLHYPNVFSHSTLATNEDPKAFKNYQNRLATVDYMVPLESYVFAAQGHRRFEGFRETNSPDRFNFVRLIDSLDKGENSSEEFDSKVKALKSNRLGAPCVRQPGESPRLNNFHAKSLTRLGCLCNRSWEESQ</sequence>
<proteinExistence type="predicted"/>
<dbReference type="PANTHER" id="PTHR31741">
    <property type="entry name" value="OS02G0726500 PROTEIN-RELATED"/>
    <property type="match status" value="1"/>
</dbReference>
<protein>
    <recommendedName>
        <fullName evidence="1">Retrotransposon gag domain-containing protein</fullName>
    </recommendedName>
</protein>
<gene>
    <name evidence="2" type="ORF">MTR67_010878</name>
</gene>
<dbReference type="AlphaFoldDB" id="A0AAF0Q705"/>
<name>A0AAF0Q705_SOLVR</name>
<dbReference type="GO" id="GO:0005737">
    <property type="term" value="C:cytoplasm"/>
    <property type="evidence" value="ECO:0007669"/>
    <property type="project" value="TreeGrafter"/>
</dbReference>